<dbReference type="PROSITE" id="PS01228">
    <property type="entry name" value="COF_1"/>
    <property type="match status" value="1"/>
</dbReference>
<dbReference type="GO" id="GO:0016791">
    <property type="term" value="F:phosphatase activity"/>
    <property type="evidence" value="ECO:0007669"/>
    <property type="project" value="UniProtKB-ARBA"/>
</dbReference>
<gene>
    <name evidence="1" type="ordered locus">Tola_0326</name>
</gene>
<dbReference type="GO" id="GO:0000287">
    <property type="term" value="F:magnesium ion binding"/>
    <property type="evidence" value="ECO:0007669"/>
    <property type="project" value="UniProtKB-ARBA"/>
</dbReference>
<reference evidence="2" key="1">
    <citation type="submission" date="2009-05" db="EMBL/GenBank/DDBJ databases">
        <title>Complete sequence of Tolumonas auensis DSM 9187.</title>
        <authorList>
            <consortium name="US DOE Joint Genome Institute"/>
            <person name="Lucas S."/>
            <person name="Copeland A."/>
            <person name="Lapidus A."/>
            <person name="Glavina del Rio T."/>
            <person name="Tice H."/>
            <person name="Bruce D."/>
            <person name="Goodwin L."/>
            <person name="Pitluck S."/>
            <person name="Chertkov O."/>
            <person name="Brettin T."/>
            <person name="Detter J.C."/>
            <person name="Han C."/>
            <person name="Larimer F."/>
            <person name="Land M."/>
            <person name="Hauser L."/>
            <person name="Kyrpides N."/>
            <person name="Mikhailova N."/>
            <person name="Spring S."/>
            <person name="Beller H."/>
        </authorList>
    </citation>
    <scope>NUCLEOTIDE SEQUENCE [LARGE SCALE GENOMIC DNA]</scope>
    <source>
        <strain evidence="2">DSM 9187 / TA4</strain>
    </source>
</reference>
<dbReference type="PANTHER" id="PTHR10000">
    <property type="entry name" value="PHOSPHOSERINE PHOSPHATASE"/>
    <property type="match status" value="1"/>
</dbReference>
<dbReference type="InterPro" id="IPR036412">
    <property type="entry name" value="HAD-like_sf"/>
</dbReference>
<name>C4L8T6_TOLAT</name>
<reference evidence="1 2" key="2">
    <citation type="journal article" date="2011" name="Stand. Genomic Sci.">
        <title>Complete genome sequence of Tolumonas auensis type strain (TA 4).</title>
        <authorList>
            <person name="Chertkov O."/>
            <person name="Copeland A."/>
            <person name="Lucas S."/>
            <person name="Lapidus A."/>
            <person name="Berry K.W."/>
            <person name="Detter J.C."/>
            <person name="Del Rio T.G."/>
            <person name="Hammon N."/>
            <person name="Dalin E."/>
            <person name="Tice H."/>
            <person name="Pitluck S."/>
            <person name="Richardson P."/>
            <person name="Bruce D."/>
            <person name="Goodwin L."/>
            <person name="Han C."/>
            <person name="Tapia R."/>
            <person name="Saunders E."/>
            <person name="Schmutz J."/>
            <person name="Brettin T."/>
            <person name="Larimer F."/>
            <person name="Land M."/>
            <person name="Hauser L."/>
            <person name="Spring S."/>
            <person name="Rohde M."/>
            <person name="Kyrpides N.C."/>
            <person name="Ivanova N."/>
            <person name="Goker M."/>
            <person name="Beller H.R."/>
            <person name="Klenk H.P."/>
            <person name="Woyke T."/>
        </authorList>
    </citation>
    <scope>NUCLEOTIDE SEQUENCE [LARGE SCALE GENOMIC DNA]</scope>
    <source>
        <strain evidence="2">DSM 9187 / TA4</strain>
    </source>
</reference>
<dbReference type="eggNOG" id="COG0561">
    <property type="taxonomic scope" value="Bacteria"/>
</dbReference>
<dbReference type="Gene3D" id="3.30.1240.10">
    <property type="match status" value="1"/>
</dbReference>
<keyword evidence="1" id="KW-0378">Hydrolase</keyword>
<dbReference type="NCBIfam" id="TIGR01484">
    <property type="entry name" value="HAD-SF-IIB"/>
    <property type="match status" value="1"/>
</dbReference>
<dbReference type="NCBIfam" id="TIGR00099">
    <property type="entry name" value="Cof-subfamily"/>
    <property type="match status" value="1"/>
</dbReference>
<dbReference type="EMBL" id="CP001616">
    <property type="protein sequence ID" value="ACQ91956.1"/>
    <property type="molecule type" value="Genomic_DNA"/>
</dbReference>
<dbReference type="Gene3D" id="3.40.50.1000">
    <property type="entry name" value="HAD superfamily/HAD-like"/>
    <property type="match status" value="1"/>
</dbReference>
<evidence type="ECO:0000313" key="2">
    <source>
        <dbReference type="Proteomes" id="UP000009073"/>
    </source>
</evidence>
<dbReference type="AlphaFoldDB" id="C4L8T6"/>
<dbReference type="SFLD" id="SFLDG01140">
    <property type="entry name" value="C2.B:_Phosphomannomutase_and_P"/>
    <property type="match status" value="1"/>
</dbReference>
<organism evidence="1 2">
    <name type="scientific">Tolumonas auensis (strain DSM 9187 / NBRC 110442 / TA 4)</name>
    <dbReference type="NCBI Taxonomy" id="595494"/>
    <lineage>
        <taxon>Bacteria</taxon>
        <taxon>Pseudomonadati</taxon>
        <taxon>Pseudomonadota</taxon>
        <taxon>Gammaproteobacteria</taxon>
        <taxon>Aeromonadales</taxon>
        <taxon>Aeromonadaceae</taxon>
        <taxon>Tolumonas</taxon>
    </lineage>
</organism>
<dbReference type="KEGG" id="tau:Tola_0326"/>
<dbReference type="HOGENOM" id="CLU_044146_1_0_6"/>
<dbReference type="InterPro" id="IPR006379">
    <property type="entry name" value="HAD-SF_hydro_IIB"/>
</dbReference>
<sequence>MADIAVIALDMDGTLLTSDHTVTRETVDTLRQARDKGIEVILVTGRHHMMACPVHHQLALETPLICSNGAYIFDFQAKRITAGNPLHDWQWQQLLPLIESLQLDVICHFSDGIGHQPDNVHIAKIKNHLSTLPPEHYPHFIEHSSLATLCNTHVPLWKIEIAHATPAAIDAFIDALPDGLAITHDRTAPNGLEIVNTGSSKGNRLAEWVAGKGIALDQVIAFGDNHNDISMFQQVGLGVAMGNATPEIQQYADFVTCSNDDSGIASALRRWVL</sequence>
<protein>
    <submittedName>
        <fullName evidence="1">Cof-like hydrolase</fullName>
    </submittedName>
</protein>
<dbReference type="SFLD" id="SFLDS00003">
    <property type="entry name" value="Haloacid_Dehalogenase"/>
    <property type="match status" value="1"/>
</dbReference>
<keyword evidence="2" id="KW-1185">Reference proteome</keyword>
<dbReference type="SUPFAM" id="SSF56784">
    <property type="entry name" value="HAD-like"/>
    <property type="match status" value="1"/>
</dbReference>
<dbReference type="PANTHER" id="PTHR10000:SF58">
    <property type="entry name" value="PYRIDOXAL PHOSPHATE PHOSPHATASE YBHA"/>
    <property type="match status" value="1"/>
</dbReference>
<dbReference type="InterPro" id="IPR023214">
    <property type="entry name" value="HAD_sf"/>
</dbReference>
<dbReference type="PROSITE" id="PS01229">
    <property type="entry name" value="COF_2"/>
    <property type="match status" value="1"/>
</dbReference>
<dbReference type="Proteomes" id="UP000009073">
    <property type="component" value="Chromosome"/>
</dbReference>
<dbReference type="CDD" id="cd07516">
    <property type="entry name" value="HAD_Pase"/>
    <property type="match status" value="1"/>
</dbReference>
<evidence type="ECO:0000313" key="1">
    <source>
        <dbReference type="EMBL" id="ACQ91956.1"/>
    </source>
</evidence>
<dbReference type="GO" id="GO:0005829">
    <property type="term" value="C:cytosol"/>
    <property type="evidence" value="ECO:0007669"/>
    <property type="project" value="TreeGrafter"/>
</dbReference>
<dbReference type="Pfam" id="PF08282">
    <property type="entry name" value="Hydrolase_3"/>
    <property type="match status" value="1"/>
</dbReference>
<proteinExistence type="predicted"/>
<dbReference type="InterPro" id="IPR000150">
    <property type="entry name" value="Cof"/>
</dbReference>
<dbReference type="RefSeq" id="WP_012728555.1">
    <property type="nucleotide sequence ID" value="NC_012691.1"/>
</dbReference>
<dbReference type="OrthoDB" id="9781413at2"/>
<accession>C4L8T6</accession>